<evidence type="ECO:0000313" key="8">
    <source>
        <dbReference type="Proteomes" id="UP000501467"/>
    </source>
</evidence>
<evidence type="ECO:0000313" key="7">
    <source>
        <dbReference type="Proteomes" id="UP000286270"/>
    </source>
</evidence>
<dbReference type="EMBL" id="JMZZ02000149">
    <property type="protein sequence ID" value="KFX74424.1"/>
    <property type="molecule type" value="Genomic_DNA"/>
</dbReference>
<reference evidence="1" key="2">
    <citation type="submission" date="2014-07" db="EMBL/GenBank/DDBJ databases">
        <title>Genetics and epidemiology of antimicrobial resistance in B. fragilis group.</title>
        <authorList>
            <person name="Sydenham T.V."/>
            <person name="Hasman H."/>
            <person name="Kemp M."/>
            <person name="Justesen U.S."/>
        </authorList>
    </citation>
    <scope>NUCLEOTIDE SEQUENCE [LARGE SCALE GENOMIC DNA]</scope>
    <source>
        <strain evidence="1">DCMOUH0018B</strain>
    </source>
</reference>
<evidence type="ECO:0000313" key="5">
    <source>
        <dbReference type="EMBL" id="RGV53113.1"/>
    </source>
</evidence>
<dbReference type="EMBL" id="CP036546">
    <property type="protein sequence ID" value="QCQ47484.1"/>
    <property type="molecule type" value="Genomic_DNA"/>
</dbReference>
<dbReference type="RefSeq" id="WP_005781399.1">
    <property type="nucleotide sequence ID" value="NZ_CAEUHN010000001.1"/>
</dbReference>
<reference evidence="3 6" key="4">
    <citation type="submission" date="2019-03" db="EMBL/GenBank/DDBJ databases">
        <title>Complete genome assembly of MDR B. fragilis.</title>
        <authorList>
            <person name="Sydenham T.V."/>
            <person name="Hasman H."/>
            <person name="Justesen U.S."/>
        </authorList>
    </citation>
    <scope>NUCLEOTIDE SEQUENCE [LARGE SCALE GENOMIC DNA]</scope>
    <source>
        <strain evidence="3 6">DCMSKEJBY0001B</strain>
    </source>
</reference>
<evidence type="ECO:0000313" key="1">
    <source>
        <dbReference type="EMBL" id="KFX74424.1"/>
    </source>
</evidence>
<evidence type="ECO:0000313" key="2">
    <source>
        <dbReference type="EMBL" id="MCZ2688268.1"/>
    </source>
</evidence>
<evidence type="ECO:0000313" key="3">
    <source>
        <dbReference type="EMBL" id="QCQ47484.1"/>
    </source>
</evidence>
<reference evidence="2" key="6">
    <citation type="submission" date="2022-12" db="EMBL/GenBank/DDBJ databases">
        <title>Development of a Multilocus Sequence Typing Scheme for Bacteroides fragilis Based on Whole Genome Sequencing Data and Clinical Application.</title>
        <authorList>
            <person name="Nielsen F.D."/>
            <person name="Justesen U.S."/>
        </authorList>
    </citation>
    <scope>NUCLEOTIDE SEQUENCE</scope>
    <source>
        <strain evidence="2">BF_AM_ODE_DK_2015_4</strain>
    </source>
</reference>
<dbReference type="AlphaFoldDB" id="A0A081U6S6"/>
<dbReference type="EMBL" id="QRZH01000009">
    <property type="protein sequence ID" value="RGV53113.1"/>
    <property type="molecule type" value="Genomic_DNA"/>
</dbReference>
<dbReference type="EMBL" id="JAPTZU010000006">
    <property type="protein sequence ID" value="MCZ2688268.1"/>
    <property type="molecule type" value="Genomic_DNA"/>
</dbReference>
<dbReference type="Pfam" id="PF16438">
    <property type="entry name" value="DUF5035"/>
    <property type="match status" value="1"/>
</dbReference>
<dbReference type="Proteomes" id="UP001079672">
    <property type="component" value="Unassembled WGS sequence"/>
</dbReference>
<dbReference type="OrthoDB" id="1028913at2"/>
<dbReference type="Proteomes" id="UP000036847">
    <property type="component" value="Chromosome"/>
</dbReference>
<evidence type="ECO:0000313" key="4">
    <source>
        <dbReference type="EMBL" id="QKH86464.1"/>
    </source>
</evidence>
<protein>
    <submittedName>
        <fullName evidence="5">DUF5035 domain-containing protein</fullName>
    </submittedName>
    <submittedName>
        <fullName evidence="2">DUF5035 family protein</fullName>
    </submittedName>
</protein>
<reference evidence="1" key="1">
    <citation type="book" date="2014" name="THE 24TH EUROPEAN CONGRESS OF CLINICAL MICROBIOLOGY AND INFECTIOUS DISEASES" publisher="ECCMID 2014" city="Barcelona, Spain">
        <title>Identification of resistance genes in three multidrug-resistant Bacteroides fragilis isolates by whole genome sequencing.</title>
        <editorList>
            <person name="Unknown"/>
            <person name="A."/>
        </editorList>
        <authorList>
            <person name="Sydenham T.V."/>
            <person name="Hasman H."/>
            <person name="Wang M."/>
            <person name="Soki J."/>
            <person name="Nagy E."/>
            <person name="Justesen U.S."/>
        </authorList>
    </citation>
    <scope>NUCLEOTIDE SEQUENCE</scope>
    <source>
        <strain evidence="1">DCMOUH0018B</strain>
        <strain evidence="3">DCMSKEJBY0001B</strain>
    </source>
</reference>
<name>A0A081U6S6_BACFG</name>
<dbReference type="Proteomes" id="UP000501467">
    <property type="component" value="Chromosome"/>
</dbReference>
<dbReference type="InterPro" id="IPR032216">
    <property type="entry name" value="DUF5035"/>
</dbReference>
<dbReference type="EMBL" id="CP054003">
    <property type="protein sequence ID" value="QKH86464.1"/>
    <property type="molecule type" value="Genomic_DNA"/>
</dbReference>
<sequence length="168" mass="18765">MRKLFFPLLSLCLLTTACKDSVPSPTIEMEGLYINDGEMDYARQMEALPPLKVDDELEISLKLDGNGEELNTFLVKEETLGSEVNAVAIDFNELPEEALSDDKEFTDKDNGKLGFKDGVSQTKVGLRAKVQQVTEDGVKLKFYLFSKPVNCEGAKYELEIKTSENQTD</sequence>
<dbReference type="Proteomes" id="UP000286270">
    <property type="component" value="Unassembled WGS sequence"/>
</dbReference>
<dbReference type="PROSITE" id="PS51257">
    <property type="entry name" value="PROKAR_LIPOPROTEIN"/>
    <property type="match status" value="1"/>
</dbReference>
<reference evidence="4 8" key="5">
    <citation type="submission" date="2020-05" db="EMBL/GenBank/DDBJ databases">
        <title>FDA dAtabase for Regulatory Grade micrObial Sequences (FDA-ARGOS): Supporting development and validation of Infectious Disease Dx tests.</title>
        <authorList>
            <person name="Bojja K."/>
            <person name="Kessler A."/>
            <person name="Tallon L."/>
            <person name="Sadzewicz L."/>
            <person name="Zhao X."/>
            <person name="Vavikolanu K."/>
            <person name="Mehta A."/>
            <person name="Aluvathingal J."/>
            <person name="Nadendla S."/>
            <person name="Myers T."/>
            <person name="Yan Y."/>
            <person name="Sichtig H."/>
        </authorList>
    </citation>
    <scope>NUCLEOTIDE SEQUENCE [LARGE SCALE GENOMIC DNA]</scope>
    <source>
        <strain evidence="4 8">FDAARGOS_763</strain>
    </source>
</reference>
<accession>A0A081U6S6</accession>
<organism evidence="5 7">
    <name type="scientific">Bacteroides fragilis</name>
    <dbReference type="NCBI Taxonomy" id="817"/>
    <lineage>
        <taxon>Bacteria</taxon>
        <taxon>Pseudomonadati</taxon>
        <taxon>Bacteroidota</taxon>
        <taxon>Bacteroidia</taxon>
        <taxon>Bacteroidales</taxon>
        <taxon>Bacteroidaceae</taxon>
        <taxon>Bacteroides</taxon>
    </lineage>
</organism>
<gene>
    <name evidence="5" type="ORF">DWW08_11915</name>
    <name evidence="3" type="ORF">EC80_023065</name>
    <name evidence="1" type="ORF">EE52_0212435</name>
    <name evidence="4" type="ORF">FOC69_19785</name>
    <name evidence="2" type="ORF">O1433_12245</name>
</gene>
<proteinExistence type="predicted"/>
<dbReference type="PATRIC" id="fig|817.51.peg.4209"/>
<reference evidence="5 7" key="3">
    <citation type="submission" date="2018-08" db="EMBL/GenBank/DDBJ databases">
        <title>A genome reference for cultivated species of the human gut microbiota.</title>
        <authorList>
            <person name="Zou Y."/>
            <person name="Xue W."/>
            <person name="Luo G."/>
        </authorList>
    </citation>
    <scope>NUCLEOTIDE SEQUENCE [LARGE SCALE GENOMIC DNA]</scope>
    <source>
        <strain evidence="5 7">AF14-26</strain>
    </source>
</reference>
<evidence type="ECO:0000313" key="6">
    <source>
        <dbReference type="Proteomes" id="UP000036847"/>
    </source>
</evidence>